<accession>A0A017RTB5</accession>
<dbReference type="OrthoDB" id="983005at2"/>
<sequence>MYEEYDVVRAIRDINDKVPKGSKGAVLIIHTSTPPQYEVEFIDEEGNTLDVLAVHERDIEKA</sequence>
<evidence type="ECO:0008006" key="3">
    <source>
        <dbReference type="Google" id="ProtNLM"/>
    </source>
</evidence>
<organism evidence="1 2">
    <name type="scientific">Fervidicella metallireducens AeB</name>
    <dbReference type="NCBI Taxonomy" id="1403537"/>
    <lineage>
        <taxon>Bacteria</taxon>
        <taxon>Bacillati</taxon>
        <taxon>Bacillota</taxon>
        <taxon>Clostridia</taxon>
        <taxon>Eubacteriales</taxon>
        <taxon>Clostridiaceae</taxon>
        <taxon>Fervidicella</taxon>
    </lineage>
</organism>
<reference evidence="1 2" key="1">
    <citation type="journal article" date="2014" name="Genome Announc.">
        <title>Draft Genome Sequence of Fervidicella metallireducens Strain AeBT, an Iron-Reducing Thermoanaerobe from the Great Artesian Basin.</title>
        <authorList>
            <person name="Patel B.K."/>
        </authorList>
    </citation>
    <scope>NUCLEOTIDE SEQUENCE [LARGE SCALE GENOMIC DNA]</scope>
    <source>
        <strain evidence="1 2">AeB</strain>
    </source>
</reference>
<evidence type="ECO:0000313" key="2">
    <source>
        <dbReference type="Proteomes" id="UP000019681"/>
    </source>
</evidence>
<protein>
    <recommendedName>
        <fullName evidence="3">DUF4926 domain-containing protein</fullName>
    </recommendedName>
</protein>
<comment type="caution">
    <text evidence="1">The sequence shown here is derived from an EMBL/GenBank/DDBJ whole genome shotgun (WGS) entry which is preliminary data.</text>
</comment>
<proteinExistence type="predicted"/>
<dbReference type="InterPro" id="IPR032568">
    <property type="entry name" value="DUF4926"/>
</dbReference>
<evidence type="ECO:0000313" key="1">
    <source>
        <dbReference type="EMBL" id="EYE87120.1"/>
    </source>
</evidence>
<keyword evidence="2" id="KW-1185">Reference proteome</keyword>
<name>A0A017RTB5_9CLOT</name>
<dbReference type="RefSeq" id="WP_035382077.1">
    <property type="nucleotide sequence ID" value="NZ_AZQP01000141.1"/>
</dbReference>
<dbReference type="Pfam" id="PF16277">
    <property type="entry name" value="DUF4926"/>
    <property type="match status" value="1"/>
</dbReference>
<gene>
    <name evidence="1" type="ORF">Q428_15215</name>
</gene>
<dbReference type="Proteomes" id="UP000019681">
    <property type="component" value="Unassembled WGS sequence"/>
</dbReference>
<dbReference type="AlphaFoldDB" id="A0A017RTB5"/>
<dbReference type="EMBL" id="AZQP01000141">
    <property type="protein sequence ID" value="EYE87120.1"/>
    <property type="molecule type" value="Genomic_DNA"/>
</dbReference>